<evidence type="ECO:0000313" key="4">
    <source>
        <dbReference type="Proteomes" id="UP001050808"/>
    </source>
</evidence>
<dbReference type="PRINTS" id="PR00379">
    <property type="entry name" value="INTEIN"/>
</dbReference>
<comment type="caution">
    <text evidence="3">The sequence shown here is derived from an EMBL/GenBank/DDBJ whole genome shotgun (WGS) entry which is preliminary data.</text>
</comment>
<evidence type="ECO:0000313" key="3">
    <source>
        <dbReference type="EMBL" id="GHI41201.1"/>
    </source>
</evidence>
<keyword evidence="4" id="KW-1185">Reference proteome</keyword>
<organism evidence="3 4">
    <name type="scientific">Streptomyces violascens</name>
    <dbReference type="NCBI Taxonomy" id="67381"/>
    <lineage>
        <taxon>Bacteria</taxon>
        <taxon>Bacillati</taxon>
        <taxon>Actinomycetota</taxon>
        <taxon>Actinomycetes</taxon>
        <taxon>Kitasatosporales</taxon>
        <taxon>Streptomycetaceae</taxon>
        <taxon>Streptomyces</taxon>
    </lineage>
</organism>
<feature type="region of interest" description="Disordered" evidence="1">
    <location>
        <begin position="672"/>
        <end position="716"/>
    </location>
</feature>
<dbReference type="SMART" id="SM00306">
    <property type="entry name" value="HintN"/>
    <property type="match status" value="1"/>
</dbReference>
<accession>A0ABQ3QV87</accession>
<dbReference type="SUPFAM" id="SSF55608">
    <property type="entry name" value="Homing endonucleases"/>
    <property type="match status" value="1"/>
</dbReference>
<dbReference type="Gene3D" id="2.170.16.10">
    <property type="entry name" value="Hedgehog/Intein (Hint) domain"/>
    <property type="match status" value="1"/>
</dbReference>
<protein>
    <recommendedName>
        <fullName evidence="2">DOD-type homing endonuclease domain-containing protein</fullName>
    </recommendedName>
</protein>
<evidence type="ECO:0000256" key="1">
    <source>
        <dbReference type="SAM" id="MobiDB-lite"/>
    </source>
</evidence>
<dbReference type="Pfam" id="PF14528">
    <property type="entry name" value="LAGLIDADG_3"/>
    <property type="match status" value="1"/>
</dbReference>
<dbReference type="InterPro" id="IPR003587">
    <property type="entry name" value="Hint_dom_N"/>
</dbReference>
<dbReference type="InterPro" id="IPR004042">
    <property type="entry name" value="Intein_endonuc_central"/>
</dbReference>
<dbReference type="EMBL" id="BNDY01000017">
    <property type="protein sequence ID" value="GHI41201.1"/>
    <property type="molecule type" value="Genomic_DNA"/>
</dbReference>
<reference evidence="3" key="1">
    <citation type="submission" date="2024-05" db="EMBL/GenBank/DDBJ databases">
        <title>Whole genome shotgun sequence of Streptomyces violascens NBRC 12920.</title>
        <authorList>
            <person name="Komaki H."/>
            <person name="Tamura T."/>
        </authorList>
    </citation>
    <scope>NUCLEOTIDE SEQUENCE</scope>
    <source>
        <strain evidence="3">NBRC 12920</strain>
    </source>
</reference>
<dbReference type="Gene3D" id="3.10.28.10">
    <property type="entry name" value="Homing endonucleases"/>
    <property type="match status" value="1"/>
</dbReference>
<dbReference type="InterPro" id="IPR006142">
    <property type="entry name" value="INTEIN"/>
</dbReference>
<proteinExistence type="predicted"/>
<dbReference type="InterPro" id="IPR036844">
    <property type="entry name" value="Hint_dom_sf"/>
</dbReference>
<evidence type="ECO:0000259" key="2">
    <source>
        <dbReference type="PROSITE" id="PS50819"/>
    </source>
</evidence>
<dbReference type="Proteomes" id="UP001050808">
    <property type="component" value="Unassembled WGS sequence"/>
</dbReference>
<sequence length="716" mass="78585">MSDQAVARLRTRKPTGVVPWPKILIEGEEKAGKAQPLDALVATPQGWTPMGKLQPGSEVIGADGRATSVTAVHDRGVLPIYRLATSDGASVEVAGDHLWRVWTTRDKHRQKNGRRVTHPGRVLTTDQLRERLARGDVIHLPLVAPVHYEHVAGGPPMDPYLLGLLLGDGGMTLASALSFTSGDEQLHKAVEAALPSGDQLRRHTDGVNARIIGGGVLATLRDLGLHGKRSERKFIPSQFLRGDHGLRLALLRGLMDSDGGMERAASTYSTSSPELAADVRELVESLGGTASTTTKVTSYRGRDGARRAGLTSYRLRVRLPSDVCPFRLQRKVDLWRQSRPAFITGPIRTVTEVTFIGHKEARCIEVAAADHLYVTEHFLVTHNSHIAAQFTGSELTGQAYWLELGEDTADEYANVPGADYLLIDHNGTYRDILGQLEAVHAEAKRAAAAKEPPVVLVIDSVSLLWRMLVNWTNDRARRSNSGQAKLRRDPDTEVKPSMNLWNDAGERWSKVMYLVRTMPAIVLLLARGKETAAVDGNGDPIPKTKDWRVEGHKSLAYDATVWVRLRREEDPQIVGARSLKFQVPRDGKPKSVPDFSVEKLVFGLMGCTIHNQPKPTPELTGDLAQVWLPKVLEAAKGGVDSLKKLWRDIEASEDLSRDEVRVVRADIERKAAELKKPEQLSDPTSDAAKLRAAAAEQDSDAEDSTEEPPVDEFAAV</sequence>
<dbReference type="PROSITE" id="PS50819">
    <property type="entry name" value="INTEIN_ENDONUCLEASE"/>
    <property type="match status" value="1"/>
</dbReference>
<dbReference type="InterPro" id="IPR027434">
    <property type="entry name" value="Homing_endonucl"/>
</dbReference>
<dbReference type="SUPFAM" id="SSF51294">
    <property type="entry name" value="Hedgehog/intein (Hint) domain"/>
    <property type="match status" value="1"/>
</dbReference>
<feature type="compositionally biased region" description="Acidic residues" evidence="1">
    <location>
        <begin position="697"/>
        <end position="710"/>
    </location>
</feature>
<name>A0ABQ3QV87_9ACTN</name>
<feature type="domain" description="DOD-type homing endonuclease" evidence="2">
    <location>
        <begin position="161"/>
        <end position="288"/>
    </location>
</feature>
<dbReference type="InterPro" id="IPR004860">
    <property type="entry name" value="LAGLIDADG_dom"/>
</dbReference>
<gene>
    <name evidence="3" type="ORF">Sviol_56090</name>
</gene>